<feature type="domain" description="Phosphoribosyltransferase" evidence="1">
    <location>
        <begin position="11"/>
        <end position="195"/>
    </location>
</feature>
<keyword evidence="3" id="KW-1185">Reference proteome</keyword>
<dbReference type="Gene3D" id="3.30.1310.20">
    <property type="entry name" value="PRTase-like"/>
    <property type="match status" value="1"/>
</dbReference>
<evidence type="ECO:0000313" key="3">
    <source>
        <dbReference type="Proteomes" id="UP000669060"/>
    </source>
</evidence>
<dbReference type="InterPro" id="IPR029057">
    <property type="entry name" value="PRTase-like"/>
</dbReference>
<dbReference type="EMBL" id="JAELYA010000001">
    <property type="protein sequence ID" value="MBO3273638.1"/>
    <property type="molecule type" value="Genomic_DNA"/>
</dbReference>
<dbReference type="Gene3D" id="3.40.50.2020">
    <property type="match status" value="1"/>
</dbReference>
<dbReference type="CDD" id="cd06223">
    <property type="entry name" value="PRTases_typeI"/>
    <property type="match status" value="1"/>
</dbReference>
<organism evidence="2 3">
    <name type="scientific">Pseudomonas schmalbachii</name>
    <dbReference type="NCBI Taxonomy" id="2816993"/>
    <lineage>
        <taxon>Bacteria</taxon>
        <taxon>Pseudomonadati</taxon>
        <taxon>Pseudomonadota</taxon>
        <taxon>Gammaproteobacteria</taxon>
        <taxon>Pseudomonadales</taxon>
        <taxon>Pseudomonadaceae</taxon>
        <taxon>Pseudomonas</taxon>
    </lineage>
</organism>
<dbReference type="RefSeq" id="WP_208311472.1">
    <property type="nucleotide sequence ID" value="NZ_JAELYA010000001.1"/>
</dbReference>
<reference evidence="2 3" key="1">
    <citation type="submission" date="2020-12" db="EMBL/GenBank/DDBJ databases">
        <title>Pseudomonas schmalbachii sp. nov. isolated from millipede gut.</title>
        <authorList>
            <person name="Shelomi M."/>
        </authorList>
    </citation>
    <scope>NUCLEOTIDE SEQUENCE [LARGE SCALE GENOMIC DNA]</scope>
    <source>
        <strain evidence="2 3">Milli4</strain>
    </source>
</reference>
<dbReference type="Pfam" id="PF00156">
    <property type="entry name" value="Pribosyltran"/>
    <property type="match status" value="1"/>
</dbReference>
<name>A0ABS3TJS0_9PSED</name>
<dbReference type="InterPro" id="IPR000836">
    <property type="entry name" value="PRTase_dom"/>
</dbReference>
<keyword evidence="2" id="KW-0328">Glycosyltransferase</keyword>
<comment type="caution">
    <text evidence="2">The sequence shown here is derived from an EMBL/GenBank/DDBJ whole genome shotgun (WGS) entry which is preliminary data.</text>
</comment>
<evidence type="ECO:0000259" key="1">
    <source>
        <dbReference type="Pfam" id="PF00156"/>
    </source>
</evidence>
<sequence>MFANRRQAGIALAEVLQKLHLPDPVVLALPRGGVPVADEVARALNAPLDLLLVRKIGAPGQEELAVGAVVGGEHPQWIRDDNLLRHFSVPPDWFEAQVQRQLAEIERRRRLYLGSREPVPLAGRDVIVVDDGLATGSTARVALQSLASAGARKLILAVPVGPPDTVAALRPLVDELVCLITPDFFAAVGQYYLDFTQTEDREVVELLANRR</sequence>
<evidence type="ECO:0000313" key="2">
    <source>
        <dbReference type="EMBL" id="MBO3273638.1"/>
    </source>
</evidence>
<protein>
    <submittedName>
        <fullName evidence="2">Phosphoribosyltransferase</fullName>
    </submittedName>
</protein>
<dbReference type="GO" id="GO:0016757">
    <property type="term" value="F:glycosyltransferase activity"/>
    <property type="evidence" value="ECO:0007669"/>
    <property type="project" value="UniProtKB-KW"/>
</dbReference>
<gene>
    <name evidence="2" type="ORF">JFY56_00175</name>
</gene>
<proteinExistence type="predicted"/>
<dbReference type="Proteomes" id="UP000669060">
    <property type="component" value="Unassembled WGS sequence"/>
</dbReference>
<accession>A0ABS3TJS0</accession>
<keyword evidence="2" id="KW-0808">Transferase</keyword>
<dbReference type="SUPFAM" id="SSF53271">
    <property type="entry name" value="PRTase-like"/>
    <property type="match status" value="1"/>
</dbReference>